<keyword evidence="2" id="KW-0812">Transmembrane</keyword>
<comment type="caution">
    <text evidence="3">The sequence shown here is derived from an EMBL/GenBank/DDBJ whole genome shotgun (WGS) entry which is preliminary data.</text>
</comment>
<dbReference type="Pfam" id="PF04531">
    <property type="entry name" value="Phage_holin_1"/>
    <property type="match status" value="1"/>
</dbReference>
<dbReference type="NCBIfam" id="TIGR01598">
    <property type="entry name" value="holin_phiLC3"/>
    <property type="match status" value="1"/>
</dbReference>
<dbReference type="RefSeq" id="WP_185373276.1">
    <property type="nucleotide sequence ID" value="NZ_JAARRM010000002.1"/>
</dbReference>
<organism evidence="3 4">
    <name type="scientific">Listeria aquatica</name>
    <dbReference type="NCBI Taxonomy" id="1494960"/>
    <lineage>
        <taxon>Bacteria</taxon>
        <taxon>Bacillati</taxon>
        <taxon>Bacillota</taxon>
        <taxon>Bacilli</taxon>
        <taxon>Bacillales</taxon>
        <taxon>Listeriaceae</taxon>
        <taxon>Listeria</taxon>
    </lineage>
</organism>
<reference evidence="3 4" key="1">
    <citation type="submission" date="2020-03" db="EMBL/GenBank/DDBJ databases">
        <title>Soil Listeria distribution.</title>
        <authorList>
            <person name="Liao J."/>
            <person name="Wiedmann M."/>
        </authorList>
    </citation>
    <scope>NUCLEOTIDE SEQUENCE [LARGE SCALE GENOMIC DNA]</scope>
    <source>
        <strain evidence="3 4">FSL L7-1507</strain>
    </source>
</reference>
<feature type="region of interest" description="Disordered" evidence="1">
    <location>
        <begin position="72"/>
        <end position="93"/>
    </location>
</feature>
<feature type="transmembrane region" description="Helical" evidence="2">
    <location>
        <begin position="12"/>
        <end position="30"/>
    </location>
</feature>
<name>A0A841ZPL0_9LIST</name>
<evidence type="ECO:0000256" key="2">
    <source>
        <dbReference type="SAM" id="Phobius"/>
    </source>
</evidence>
<keyword evidence="2" id="KW-1133">Transmembrane helix</keyword>
<dbReference type="AlphaFoldDB" id="A0A841ZPL0"/>
<keyword evidence="2" id="KW-0472">Membrane</keyword>
<dbReference type="InterPro" id="IPR006485">
    <property type="entry name" value="Phage-like_holin"/>
</dbReference>
<evidence type="ECO:0000313" key="4">
    <source>
        <dbReference type="Proteomes" id="UP000559885"/>
    </source>
</evidence>
<dbReference type="Proteomes" id="UP000559885">
    <property type="component" value="Unassembled WGS sequence"/>
</dbReference>
<accession>A0A841ZPL0</accession>
<evidence type="ECO:0000313" key="3">
    <source>
        <dbReference type="EMBL" id="MBC1521392.1"/>
    </source>
</evidence>
<sequence>MKINWKIRLKSWRTWLLAIIPVITIIWSAGGFQVSDLDSWTQLGLSFMTFLKSPAAIIAVLSALIATYVDPTTKGLGDSDLSLSKESLKGEDK</sequence>
<evidence type="ECO:0000256" key="1">
    <source>
        <dbReference type="SAM" id="MobiDB-lite"/>
    </source>
</evidence>
<proteinExistence type="predicted"/>
<feature type="compositionally biased region" description="Low complexity" evidence="1">
    <location>
        <begin position="74"/>
        <end position="85"/>
    </location>
</feature>
<feature type="transmembrane region" description="Helical" evidence="2">
    <location>
        <begin position="50"/>
        <end position="69"/>
    </location>
</feature>
<protein>
    <submittedName>
        <fullName evidence="3">Phage holin</fullName>
    </submittedName>
</protein>
<dbReference type="EMBL" id="JAARRM010000002">
    <property type="protein sequence ID" value="MBC1521392.1"/>
    <property type="molecule type" value="Genomic_DNA"/>
</dbReference>
<gene>
    <name evidence="3" type="ORF">HB912_07005</name>
</gene>